<accession>A0A3M0G6P3</accession>
<dbReference type="RefSeq" id="WP_121901256.1">
    <property type="nucleotide sequence ID" value="NZ_REFW01000002.1"/>
</dbReference>
<evidence type="ECO:0000313" key="4">
    <source>
        <dbReference type="Proteomes" id="UP000275256"/>
    </source>
</evidence>
<proteinExistence type="predicted"/>
<feature type="binding site" evidence="2">
    <location>
        <position position="63"/>
    </location>
    <ligand>
        <name>substrate</name>
    </ligand>
</feature>
<gene>
    <name evidence="3" type="ORF">EAX62_08495</name>
</gene>
<dbReference type="InterPro" id="IPR029033">
    <property type="entry name" value="His_PPase_superfam"/>
</dbReference>
<organism evidence="3 4">
    <name type="scientific">Tessaracoccus antarcticus</name>
    <dbReference type="NCBI Taxonomy" id="2479848"/>
    <lineage>
        <taxon>Bacteria</taxon>
        <taxon>Bacillati</taxon>
        <taxon>Actinomycetota</taxon>
        <taxon>Actinomycetes</taxon>
        <taxon>Propionibacteriales</taxon>
        <taxon>Propionibacteriaceae</taxon>
        <taxon>Tessaracoccus</taxon>
    </lineage>
</organism>
<reference evidence="3 4" key="1">
    <citation type="submission" date="2018-10" db="EMBL/GenBank/DDBJ databases">
        <title>Tessaracoccus antarcticuss sp. nov., isolated from sediment.</title>
        <authorList>
            <person name="Zhou L.Y."/>
            <person name="Du Z.J."/>
        </authorList>
    </citation>
    <scope>NUCLEOTIDE SEQUENCE [LARGE SCALE GENOMIC DNA]</scope>
    <source>
        <strain evidence="3 4">JDX10</strain>
    </source>
</reference>
<evidence type="ECO:0000256" key="1">
    <source>
        <dbReference type="PIRSR" id="PIRSR613078-1"/>
    </source>
</evidence>
<name>A0A3M0G6P3_9ACTN</name>
<protein>
    <submittedName>
        <fullName evidence="3">Histidine phosphatase family protein</fullName>
    </submittedName>
</protein>
<dbReference type="GO" id="GO:0101006">
    <property type="term" value="F:protein histidine phosphatase activity"/>
    <property type="evidence" value="ECO:0007669"/>
    <property type="project" value="TreeGrafter"/>
</dbReference>
<dbReference type="Pfam" id="PF00300">
    <property type="entry name" value="His_Phos_1"/>
    <property type="match status" value="1"/>
</dbReference>
<comment type="caution">
    <text evidence="3">The sequence shown here is derived from an EMBL/GenBank/DDBJ whole genome shotgun (WGS) entry which is preliminary data.</text>
</comment>
<feature type="active site" description="Proton donor/acceptor" evidence="1">
    <location>
        <position position="84"/>
    </location>
</feature>
<dbReference type="InterPro" id="IPR013078">
    <property type="entry name" value="His_Pase_superF_clade-1"/>
</dbReference>
<feature type="binding site" evidence="2">
    <location>
        <begin position="84"/>
        <end position="87"/>
    </location>
    <ligand>
        <name>substrate</name>
    </ligand>
</feature>
<keyword evidence="4" id="KW-1185">Reference proteome</keyword>
<dbReference type="InterPro" id="IPR050275">
    <property type="entry name" value="PGM_Phosphatase"/>
</dbReference>
<evidence type="ECO:0000313" key="3">
    <source>
        <dbReference type="EMBL" id="RMB59777.1"/>
    </source>
</evidence>
<dbReference type="CDD" id="cd07067">
    <property type="entry name" value="HP_PGM_like"/>
    <property type="match status" value="1"/>
</dbReference>
<sequence length="201" mass="22198">MTSTDATQLWLVRHGATQWSQSGQHTSVTDLPLLTEGDEDARRVGARLAGTDFGLVLTSPRRRARDTAAGAGFPDAETDDDLVEWAYGPGEGLTSDEIRKKVPGWRIWTHGAPKFERDGYEPGETLEHISVRLQRVVDRVRASGVERAIVFAHGHSLRALAMEWLGVEVAMAKHFPLQTGTISVLGYEKDNPAIVRWNAED</sequence>
<dbReference type="Gene3D" id="3.40.50.1240">
    <property type="entry name" value="Phosphoglycerate mutase-like"/>
    <property type="match status" value="1"/>
</dbReference>
<dbReference type="GO" id="GO:0070297">
    <property type="term" value="P:regulation of phosphorelay signal transduction system"/>
    <property type="evidence" value="ECO:0007669"/>
    <property type="project" value="TreeGrafter"/>
</dbReference>
<dbReference type="OrthoDB" id="4697614at2"/>
<feature type="active site" description="Tele-phosphohistidine intermediate" evidence="1">
    <location>
        <position position="14"/>
    </location>
</feature>
<dbReference type="Proteomes" id="UP000275256">
    <property type="component" value="Unassembled WGS sequence"/>
</dbReference>
<dbReference type="SMART" id="SM00855">
    <property type="entry name" value="PGAM"/>
    <property type="match status" value="1"/>
</dbReference>
<evidence type="ECO:0000256" key="2">
    <source>
        <dbReference type="PIRSR" id="PIRSR613078-2"/>
    </source>
</evidence>
<dbReference type="PANTHER" id="PTHR48100:SF15">
    <property type="entry name" value="SEDOHEPTULOSE 1,7-BISPHOSPHATASE"/>
    <property type="match status" value="1"/>
</dbReference>
<dbReference type="SUPFAM" id="SSF53254">
    <property type="entry name" value="Phosphoglycerate mutase-like"/>
    <property type="match status" value="1"/>
</dbReference>
<dbReference type="AlphaFoldDB" id="A0A3M0G6P3"/>
<dbReference type="EMBL" id="REFW01000002">
    <property type="protein sequence ID" value="RMB59777.1"/>
    <property type="molecule type" value="Genomic_DNA"/>
</dbReference>
<dbReference type="PANTHER" id="PTHR48100">
    <property type="entry name" value="BROAD-SPECIFICITY PHOSPHATASE YOR283W-RELATED"/>
    <property type="match status" value="1"/>
</dbReference>